<evidence type="ECO:0000313" key="2">
    <source>
        <dbReference type="Proteomes" id="UP000824782"/>
    </source>
</evidence>
<name>A0AAV7C5S3_ENGPU</name>
<dbReference type="EMBL" id="WNYA01000004">
    <property type="protein sequence ID" value="KAG8579772.1"/>
    <property type="molecule type" value="Genomic_DNA"/>
</dbReference>
<keyword evidence="2" id="KW-1185">Reference proteome</keyword>
<dbReference type="Proteomes" id="UP000824782">
    <property type="component" value="Unassembled WGS sequence"/>
</dbReference>
<dbReference type="AlphaFoldDB" id="A0AAV7C5S3"/>
<organism evidence="1 2">
    <name type="scientific">Engystomops pustulosus</name>
    <name type="common">Tungara frog</name>
    <name type="synonym">Physalaemus pustulosus</name>
    <dbReference type="NCBI Taxonomy" id="76066"/>
    <lineage>
        <taxon>Eukaryota</taxon>
        <taxon>Metazoa</taxon>
        <taxon>Chordata</taxon>
        <taxon>Craniata</taxon>
        <taxon>Vertebrata</taxon>
        <taxon>Euteleostomi</taxon>
        <taxon>Amphibia</taxon>
        <taxon>Batrachia</taxon>
        <taxon>Anura</taxon>
        <taxon>Neobatrachia</taxon>
        <taxon>Hyloidea</taxon>
        <taxon>Leptodactylidae</taxon>
        <taxon>Leiuperinae</taxon>
        <taxon>Engystomops</taxon>
    </lineage>
</organism>
<comment type="caution">
    <text evidence="1">The sequence shown here is derived from an EMBL/GenBank/DDBJ whole genome shotgun (WGS) entry which is preliminary data.</text>
</comment>
<protein>
    <submittedName>
        <fullName evidence="1">Uncharacterized protein</fullName>
    </submittedName>
</protein>
<accession>A0AAV7C5S3</accession>
<reference evidence="1" key="1">
    <citation type="thesis" date="2020" institute="ProQuest LLC" country="789 East Eisenhower Parkway, Ann Arbor, MI, USA">
        <title>Comparative Genomics and Chromosome Evolution.</title>
        <authorList>
            <person name="Mudd A.B."/>
        </authorList>
    </citation>
    <scope>NUCLEOTIDE SEQUENCE</scope>
    <source>
        <strain evidence="1">237g6f4</strain>
        <tissue evidence="1">Blood</tissue>
    </source>
</reference>
<sequence length="93" mass="10658">MLRPLTLLRATEKKFSKEFSTQDRAGDTSYVSGREHPTVTITTAGDVQTRAICIEQIFFKLFCLFHLIGKTLRIPSEIYPTENPRPRRGCRIS</sequence>
<proteinExistence type="predicted"/>
<gene>
    <name evidence="1" type="ORF">GDO81_011046</name>
</gene>
<evidence type="ECO:0000313" key="1">
    <source>
        <dbReference type="EMBL" id="KAG8579772.1"/>
    </source>
</evidence>